<dbReference type="GO" id="GO:0035567">
    <property type="term" value="P:non-canonical Wnt signaling pathway"/>
    <property type="evidence" value="ECO:0007669"/>
    <property type="project" value="TreeGrafter"/>
</dbReference>
<dbReference type="AlphaFoldDB" id="A0AA35T6Z7"/>
<evidence type="ECO:0000256" key="3">
    <source>
        <dbReference type="PROSITE-ProRule" id="PRU00090"/>
    </source>
</evidence>
<dbReference type="InterPro" id="IPR007110">
    <property type="entry name" value="Ig-like_dom"/>
</dbReference>
<dbReference type="InterPro" id="IPR015526">
    <property type="entry name" value="Frizzled/SFRP"/>
</dbReference>
<dbReference type="SUPFAM" id="SSF48726">
    <property type="entry name" value="Immunoglobulin"/>
    <property type="match status" value="1"/>
</dbReference>
<evidence type="ECO:0000313" key="7">
    <source>
        <dbReference type="Proteomes" id="UP001174909"/>
    </source>
</evidence>
<evidence type="ECO:0000256" key="1">
    <source>
        <dbReference type="ARBA" id="ARBA00022473"/>
    </source>
</evidence>
<keyword evidence="1" id="KW-0217">Developmental protein</keyword>
<evidence type="ECO:0000259" key="5">
    <source>
        <dbReference type="PROSITE" id="PS50835"/>
    </source>
</evidence>
<feature type="domain" description="Ig-like" evidence="5">
    <location>
        <begin position="116"/>
        <end position="207"/>
    </location>
</feature>
<dbReference type="GO" id="GO:0060070">
    <property type="term" value="P:canonical Wnt signaling pathway"/>
    <property type="evidence" value="ECO:0007669"/>
    <property type="project" value="TreeGrafter"/>
</dbReference>
<dbReference type="PANTHER" id="PTHR11309">
    <property type="entry name" value="FRIZZLED"/>
    <property type="match status" value="1"/>
</dbReference>
<dbReference type="GO" id="GO:0017147">
    <property type="term" value="F:Wnt-protein binding"/>
    <property type="evidence" value="ECO:0007669"/>
    <property type="project" value="TreeGrafter"/>
</dbReference>
<feature type="domain" description="FZ" evidence="4">
    <location>
        <begin position="1"/>
        <end position="89"/>
    </location>
</feature>
<evidence type="ECO:0000256" key="2">
    <source>
        <dbReference type="ARBA" id="ARBA00023157"/>
    </source>
</evidence>
<dbReference type="GO" id="GO:0042813">
    <property type="term" value="F:Wnt receptor activity"/>
    <property type="evidence" value="ECO:0007669"/>
    <property type="project" value="TreeGrafter"/>
</dbReference>
<sequence>MPARYGRSDIQTEANQELEQFRQLIEVNCSGAIVLFLCSIYAPFCTDEHPVRVPRPCKRLCLHVRDRCEPVFNQRASGLPWPDHLNCDQCFGPPQEQLNEVTIPPNLVSPGDTPSPTTAILLEVDYPQTGNYSYVTLTCKRSSLDGLNFNQRPATFWRGTSRITTGSQLVAETEVSISFVFNQDQEGSFSCRTALDEVSNVEKLAASPPATYNTPMMPHYILFPSLESMRKVNLSCAIQPEALKENYRVSWRRVKPTPTSYSDDTFNITVTETTEMSSIPSEYRCIVSIDHSSTIQDEDYNPPIVVVHKRVLSTLSGEIGDVSVATGEPATFVCNALKQDTSFSISWKVDSETFTCGASSENIPCYMNNETSSVLQIENTTALGVRSHVVECILQNVVPEEFRGDCVLLPRGSCDVTKSATLEISNGPTPPTVTSSESHRNNTHTLRYNFAVLVVQATR</sequence>
<dbReference type="EMBL" id="CASHTH010003266">
    <property type="protein sequence ID" value="CAI8042434.1"/>
    <property type="molecule type" value="Genomic_DNA"/>
</dbReference>
<feature type="domain" description="Ig-like" evidence="5">
    <location>
        <begin position="302"/>
        <end position="403"/>
    </location>
</feature>
<accession>A0AA35T6Z7</accession>
<keyword evidence="2" id="KW-1015">Disulfide bond</keyword>
<protein>
    <submittedName>
        <fullName evidence="6">Frizzled-4</fullName>
    </submittedName>
</protein>
<dbReference type="InterPro" id="IPR020067">
    <property type="entry name" value="Frizzled_dom"/>
</dbReference>
<evidence type="ECO:0000259" key="4">
    <source>
        <dbReference type="PROSITE" id="PS50038"/>
    </source>
</evidence>
<dbReference type="PROSITE" id="PS50038">
    <property type="entry name" value="FZ"/>
    <property type="match status" value="1"/>
</dbReference>
<evidence type="ECO:0000313" key="6">
    <source>
        <dbReference type="EMBL" id="CAI8042434.1"/>
    </source>
</evidence>
<dbReference type="GO" id="GO:0005886">
    <property type="term" value="C:plasma membrane"/>
    <property type="evidence" value="ECO:0007669"/>
    <property type="project" value="TreeGrafter"/>
</dbReference>
<keyword evidence="7" id="KW-1185">Reference proteome</keyword>
<dbReference type="InterPro" id="IPR036179">
    <property type="entry name" value="Ig-like_dom_sf"/>
</dbReference>
<dbReference type="Proteomes" id="UP001174909">
    <property type="component" value="Unassembled WGS sequence"/>
</dbReference>
<dbReference type="Gene3D" id="1.10.2000.10">
    <property type="entry name" value="Frizzled cysteine-rich domain"/>
    <property type="match status" value="1"/>
</dbReference>
<dbReference type="SUPFAM" id="SSF63501">
    <property type="entry name" value="Frizzled cysteine-rich domain"/>
    <property type="match status" value="1"/>
</dbReference>
<name>A0AA35T6Z7_GEOBA</name>
<comment type="caution">
    <text evidence="6">The sequence shown here is derived from an EMBL/GenBank/DDBJ whole genome shotgun (WGS) entry which is preliminary data.</text>
</comment>
<proteinExistence type="predicted"/>
<dbReference type="InterPro" id="IPR036790">
    <property type="entry name" value="Frizzled_dom_sf"/>
</dbReference>
<dbReference type="SMART" id="SM00063">
    <property type="entry name" value="FRI"/>
    <property type="match status" value="1"/>
</dbReference>
<comment type="caution">
    <text evidence="3">Lacks conserved residue(s) required for the propagation of feature annotation.</text>
</comment>
<organism evidence="6 7">
    <name type="scientific">Geodia barretti</name>
    <name type="common">Barrett's horny sponge</name>
    <dbReference type="NCBI Taxonomy" id="519541"/>
    <lineage>
        <taxon>Eukaryota</taxon>
        <taxon>Metazoa</taxon>
        <taxon>Porifera</taxon>
        <taxon>Demospongiae</taxon>
        <taxon>Heteroscleromorpha</taxon>
        <taxon>Tetractinellida</taxon>
        <taxon>Astrophorina</taxon>
        <taxon>Geodiidae</taxon>
        <taxon>Geodia</taxon>
    </lineage>
</organism>
<dbReference type="PROSITE" id="PS50835">
    <property type="entry name" value="IG_LIKE"/>
    <property type="match status" value="3"/>
</dbReference>
<reference evidence="6" key="1">
    <citation type="submission" date="2023-03" db="EMBL/GenBank/DDBJ databases">
        <authorList>
            <person name="Steffen K."/>
            <person name="Cardenas P."/>
        </authorList>
    </citation>
    <scope>NUCLEOTIDE SEQUENCE</scope>
</reference>
<feature type="domain" description="Ig-like" evidence="5">
    <location>
        <begin position="218"/>
        <end position="296"/>
    </location>
</feature>
<dbReference type="Pfam" id="PF01392">
    <property type="entry name" value="Fz"/>
    <property type="match status" value="1"/>
</dbReference>
<gene>
    <name evidence="6" type="ORF">GBAR_LOCUS23566</name>
</gene>